<protein>
    <submittedName>
        <fullName evidence="7">NAC domain-containing protein 71 isoform E</fullName>
    </submittedName>
</protein>
<keyword evidence="2" id="KW-0805">Transcription regulation</keyword>
<proteinExistence type="predicted"/>
<dbReference type="Gene3D" id="2.170.150.80">
    <property type="entry name" value="NAC domain"/>
    <property type="match status" value="1"/>
</dbReference>
<dbReference type="InterPro" id="IPR036093">
    <property type="entry name" value="NAC_dom_sf"/>
</dbReference>
<dbReference type="InterPro" id="IPR003441">
    <property type="entry name" value="NAC-dom"/>
</dbReference>
<dbReference type="PANTHER" id="PTHR31989">
    <property type="entry name" value="NAC DOMAIN-CONTAINING PROTEIN 82-RELATED"/>
    <property type="match status" value="1"/>
</dbReference>
<organism evidence="7 8">
    <name type="scientific">Glycine soja</name>
    <name type="common">Wild soybean</name>
    <dbReference type="NCBI Taxonomy" id="3848"/>
    <lineage>
        <taxon>Eukaryota</taxon>
        <taxon>Viridiplantae</taxon>
        <taxon>Streptophyta</taxon>
        <taxon>Embryophyta</taxon>
        <taxon>Tracheophyta</taxon>
        <taxon>Spermatophyta</taxon>
        <taxon>Magnoliopsida</taxon>
        <taxon>eudicotyledons</taxon>
        <taxon>Gunneridae</taxon>
        <taxon>Pentapetalae</taxon>
        <taxon>rosids</taxon>
        <taxon>fabids</taxon>
        <taxon>Fabales</taxon>
        <taxon>Fabaceae</taxon>
        <taxon>Papilionoideae</taxon>
        <taxon>50 kb inversion clade</taxon>
        <taxon>NPAAA clade</taxon>
        <taxon>indigoferoid/millettioid clade</taxon>
        <taxon>Phaseoleae</taxon>
        <taxon>Glycine</taxon>
        <taxon>Glycine subgen. Soja</taxon>
    </lineage>
</organism>
<dbReference type="Proteomes" id="UP000289340">
    <property type="component" value="Chromosome 17"/>
</dbReference>
<sequence length="311" mass="34907">MEDHAHAALPPGYRFYPSEEVLVGYYLTKKNENREEGFYGSDLIKELDLYDHDPFELPDAAACFSYGYKGRKKHWFCYAKETKRRNRRKVKSGFWLRKGKVRDISDHNGDDVVLGTRTRFVFYVGNSLKNAARTDWILYEYALVDRFLASFVLCRVVNKPPHKNSPSEIGLSCCAEESVVAVVRQVGVQCDGCAESDVVEAKVCDEGFVNRENEIAENPISGEHGDPAAPVSVAQGSQPLSIANFCISNCLKNLFRIRVINTGNQSKCLLQVQERLSKLPSGSALFVGAMTSQQLMLSILEEDFIELDDIA</sequence>
<dbReference type="AlphaFoldDB" id="A0A445GB42"/>
<evidence type="ECO:0000313" key="7">
    <source>
        <dbReference type="EMBL" id="RZB58432.1"/>
    </source>
</evidence>
<dbReference type="Pfam" id="PF02365">
    <property type="entry name" value="NAM"/>
    <property type="match status" value="1"/>
</dbReference>
<evidence type="ECO:0000256" key="2">
    <source>
        <dbReference type="ARBA" id="ARBA00023015"/>
    </source>
</evidence>
<feature type="domain" description="NAC" evidence="6">
    <location>
        <begin position="9"/>
        <end position="159"/>
    </location>
</feature>
<keyword evidence="8" id="KW-1185">Reference proteome</keyword>
<comment type="caution">
    <text evidence="7">The sequence shown here is derived from an EMBL/GenBank/DDBJ whole genome shotgun (WGS) entry which is preliminary data.</text>
</comment>
<gene>
    <name evidence="7" type="ORF">D0Y65_046851</name>
</gene>
<evidence type="ECO:0000256" key="5">
    <source>
        <dbReference type="ARBA" id="ARBA00023242"/>
    </source>
</evidence>
<comment type="subcellular location">
    <subcellularLocation>
        <location evidence="1">Nucleus</location>
    </subcellularLocation>
</comment>
<dbReference type="EMBL" id="QZWG01000017">
    <property type="protein sequence ID" value="RZB58432.1"/>
    <property type="molecule type" value="Genomic_DNA"/>
</dbReference>
<evidence type="ECO:0000313" key="8">
    <source>
        <dbReference type="Proteomes" id="UP000289340"/>
    </source>
</evidence>
<keyword evidence="5" id="KW-0539">Nucleus</keyword>
<dbReference type="GO" id="GO:0006355">
    <property type="term" value="P:regulation of DNA-templated transcription"/>
    <property type="evidence" value="ECO:0007669"/>
    <property type="project" value="InterPro"/>
</dbReference>
<accession>A0A445GB42</accession>
<reference evidence="7 8" key="1">
    <citation type="submission" date="2018-09" db="EMBL/GenBank/DDBJ databases">
        <title>A high-quality reference genome of wild soybean provides a powerful tool to mine soybean genomes.</title>
        <authorList>
            <person name="Xie M."/>
            <person name="Chung C.Y.L."/>
            <person name="Li M.-W."/>
            <person name="Wong F.-L."/>
            <person name="Chan T.-F."/>
            <person name="Lam H.-M."/>
        </authorList>
    </citation>
    <scope>NUCLEOTIDE SEQUENCE [LARGE SCALE GENOMIC DNA]</scope>
    <source>
        <strain evidence="8">cv. W05</strain>
        <tissue evidence="7">Hypocotyl of etiolated seedlings</tissue>
    </source>
</reference>
<dbReference type="SUPFAM" id="SSF101941">
    <property type="entry name" value="NAC domain"/>
    <property type="match status" value="1"/>
</dbReference>
<dbReference type="GO" id="GO:0005634">
    <property type="term" value="C:nucleus"/>
    <property type="evidence" value="ECO:0007669"/>
    <property type="project" value="UniProtKB-SubCell"/>
</dbReference>
<evidence type="ECO:0000256" key="1">
    <source>
        <dbReference type="ARBA" id="ARBA00004123"/>
    </source>
</evidence>
<keyword evidence="4" id="KW-0804">Transcription</keyword>
<evidence type="ECO:0000259" key="6">
    <source>
        <dbReference type="PROSITE" id="PS51005"/>
    </source>
</evidence>
<dbReference type="PROSITE" id="PS51005">
    <property type="entry name" value="NAC"/>
    <property type="match status" value="1"/>
</dbReference>
<name>A0A445GB42_GLYSO</name>
<evidence type="ECO:0000256" key="4">
    <source>
        <dbReference type="ARBA" id="ARBA00023163"/>
    </source>
</evidence>
<evidence type="ECO:0000256" key="3">
    <source>
        <dbReference type="ARBA" id="ARBA00023125"/>
    </source>
</evidence>
<dbReference type="GO" id="GO:0003677">
    <property type="term" value="F:DNA binding"/>
    <property type="evidence" value="ECO:0007669"/>
    <property type="project" value="UniProtKB-KW"/>
</dbReference>
<keyword evidence="3" id="KW-0238">DNA-binding</keyword>